<reference evidence="7 8" key="1">
    <citation type="submission" date="2020-02" db="EMBL/GenBank/DDBJ databases">
        <title>Genome sequencing for Kineobactrum sp. M2.</title>
        <authorList>
            <person name="Park S.-J."/>
        </authorList>
    </citation>
    <scope>NUCLEOTIDE SEQUENCE [LARGE SCALE GENOMIC DNA]</scope>
    <source>
        <strain evidence="7 8">M2</strain>
    </source>
</reference>
<evidence type="ECO:0000256" key="3">
    <source>
        <dbReference type="ARBA" id="ARBA00022692"/>
    </source>
</evidence>
<feature type="transmembrane region" description="Helical" evidence="6">
    <location>
        <begin position="34"/>
        <end position="55"/>
    </location>
</feature>
<evidence type="ECO:0000256" key="4">
    <source>
        <dbReference type="ARBA" id="ARBA00022989"/>
    </source>
</evidence>
<dbReference type="AlphaFoldDB" id="A0A6C0U124"/>
<evidence type="ECO:0000256" key="1">
    <source>
        <dbReference type="ARBA" id="ARBA00004651"/>
    </source>
</evidence>
<organism evidence="7 8">
    <name type="scientific">Kineobactrum salinum</name>
    <dbReference type="NCBI Taxonomy" id="2708301"/>
    <lineage>
        <taxon>Bacteria</taxon>
        <taxon>Pseudomonadati</taxon>
        <taxon>Pseudomonadota</taxon>
        <taxon>Gammaproteobacteria</taxon>
        <taxon>Cellvibrionales</taxon>
        <taxon>Halieaceae</taxon>
        <taxon>Kineobactrum</taxon>
    </lineage>
</organism>
<evidence type="ECO:0000313" key="8">
    <source>
        <dbReference type="Proteomes" id="UP000477680"/>
    </source>
</evidence>
<comment type="subcellular location">
    <subcellularLocation>
        <location evidence="1">Cell membrane</location>
        <topology evidence="1">Multi-pass membrane protein</topology>
    </subcellularLocation>
</comment>
<keyword evidence="4 6" id="KW-1133">Transmembrane helix</keyword>
<keyword evidence="2" id="KW-1003">Cell membrane</keyword>
<keyword evidence="8" id="KW-1185">Reference proteome</keyword>
<keyword evidence="5 6" id="KW-0472">Membrane</keyword>
<dbReference type="RefSeq" id="WP_163494942.1">
    <property type="nucleotide sequence ID" value="NZ_CP048711.1"/>
</dbReference>
<dbReference type="Proteomes" id="UP000477680">
    <property type="component" value="Chromosome"/>
</dbReference>
<keyword evidence="3 6" id="KW-0812">Transmembrane</keyword>
<sequence length="127" mass="13501">MKCPPVYRITLVQGAVLAPLSLFCWLTVGQLQAVSLFAGGLVAILPQAWFAARVFRWRGAQATAAIARSALAGEVGKFTLSMVGFAAIFALLRPVDGAAVLGGYIAMVAIQITGSWLLLRQRPADRD</sequence>
<dbReference type="Pfam" id="PF03899">
    <property type="entry name" value="ATP-synt_I"/>
    <property type="match status" value="1"/>
</dbReference>
<feature type="transmembrane region" description="Helical" evidence="6">
    <location>
        <begin position="7"/>
        <end position="28"/>
    </location>
</feature>
<dbReference type="EMBL" id="CP048711">
    <property type="protein sequence ID" value="QIB65598.1"/>
    <property type="molecule type" value="Genomic_DNA"/>
</dbReference>
<evidence type="ECO:0000313" key="7">
    <source>
        <dbReference type="EMBL" id="QIB65598.1"/>
    </source>
</evidence>
<accession>A0A6C0U124</accession>
<gene>
    <name evidence="7" type="ORF">G3T16_09445</name>
</gene>
<dbReference type="InterPro" id="IPR005598">
    <property type="entry name" value="ATP_synth_I"/>
</dbReference>
<name>A0A6C0U124_9GAMM</name>
<evidence type="ECO:0000256" key="6">
    <source>
        <dbReference type="SAM" id="Phobius"/>
    </source>
</evidence>
<proteinExistence type="predicted"/>
<evidence type="ECO:0000256" key="5">
    <source>
        <dbReference type="ARBA" id="ARBA00023136"/>
    </source>
</evidence>
<feature type="transmembrane region" description="Helical" evidence="6">
    <location>
        <begin position="98"/>
        <end position="119"/>
    </location>
</feature>
<dbReference type="KEGG" id="kim:G3T16_09445"/>
<feature type="transmembrane region" description="Helical" evidence="6">
    <location>
        <begin position="75"/>
        <end position="92"/>
    </location>
</feature>
<protein>
    <submittedName>
        <fullName evidence="7">F0F1 ATP synthase subunit I</fullName>
    </submittedName>
</protein>
<dbReference type="GO" id="GO:0005886">
    <property type="term" value="C:plasma membrane"/>
    <property type="evidence" value="ECO:0007669"/>
    <property type="project" value="UniProtKB-SubCell"/>
</dbReference>
<evidence type="ECO:0000256" key="2">
    <source>
        <dbReference type="ARBA" id="ARBA00022475"/>
    </source>
</evidence>